<proteinExistence type="predicted"/>
<accession>A0A7J6VK29</accession>
<dbReference type="AlphaFoldDB" id="A0A7J6VK29"/>
<name>A0A7J6VK29_THATH</name>
<dbReference type="Proteomes" id="UP000554482">
    <property type="component" value="Unassembled WGS sequence"/>
</dbReference>
<comment type="caution">
    <text evidence="1">The sequence shown here is derived from an EMBL/GenBank/DDBJ whole genome shotgun (WGS) entry which is preliminary data.</text>
</comment>
<evidence type="ECO:0000313" key="1">
    <source>
        <dbReference type="EMBL" id="KAF5185444.1"/>
    </source>
</evidence>
<gene>
    <name evidence="1" type="ORF">FRX31_024967</name>
</gene>
<sequence>MGIIQDSRQHNRLIRGGKHPRRSIYVEQKTWPLHLKCSKMEIYVKAFRTSQWNLMQQARYN</sequence>
<reference evidence="1 2" key="1">
    <citation type="submission" date="2020-06" db="EMBL/GenBank/DDBJ databases">
        <title>Transcriptomic and genomic resources for Thalictrum thalictroides and T. hernandezii: Facilitating candidate gene discovery in an emerging model plant lineage.</title>
        <authorList>
            <person name="Arias T."/>
            <person name="Riano-Pachon D.M."/>
            <person name="Di Stilio V.S."/>
        </authorList>
    </citation>
    <scope>NUCLEOTIDE SEQUENCE [LARGE SCALE GENOMIC DNA]</scope>
    <source>
        <strain evidence="2">cv. WT478/WT964</strain>
        <tissue evidence="1">Leaves</tissue>
    </source>
</reference>
<keyword evidence="2" id="KW-1185">Reference proteome</keyword>
<protein>
    <submittedName>
        <fullName evidence="1">Uncharacterized protein</fullName>
    </submittedName>
</protein>
<dbReference type="EMBL" id="JABWDY010030713">
    <property type="protein sequence ID" value="KAF5185444.1"/>
    <property type="molecule type" value="Genomic_DNA"/>
</dbReference>
<evidence type="ECO:0000313" key="2">
    <source>
        <dbReference type="Proteomes" id="UP000554482"/>
    </source>
</evidence>
<organism evidence="1 2">
    <name type="scientific">Thalictrum thalictroides</name>
    <name type="common">Rue-anemone</name>
    <name type="synonym">Anemone thalictroides</name>
    <dbReference type="NCBI Taxonomy" id="46969"/>
    <lineage>
        <taxon>Eukaryota</taxon>
        <taxon>Viridiplantae</taxon>
        <taxon>Streptophyta</taxon>
        <taxon>Embryophyta</taxon>
        <taxon>Tracheophyta</taxon>
        <taxon>Spermatophyta</taxon>
        <taxon>Magnoliopsida</taxon>
        <taxon>Ranunculales</taxon>
        <taxon>Ranunculaceae</taxon>
        <taxon>Thalictroideae</taxon>
        <taxon>Thalictrum</taxon>
    </lineage>
</organism>